<dbReference type="RefSeq" id="WP_231517970.1">
    <property type="nucleotide sequence ID" value="NZ_CANLMS010000002.1"/>
</dbReference>
<gene>
    <name evidence="2" type="ORF">Q4527_02765</name>
</gene>
<dbReference type="EMBL" id="JAUOQI010000002">
    <property type="protein sequence ID" value="MDO6576291.1"/>
    <property type="molecule type" value="Genomic_DNA"/>
</dbReference>
<proteinExistence type="predicted"/>
<evidence type="ECO:0000313" key="2">
    <source>
        <dbReference type="EMBL" id="MDO6576291.1"/>
    </source>
</evidence>
<comment type="caution">
    <text evidence="2">The sequence shown here is derived from an EMBL/GenBank/DDBJ whole genome shotgun (WGS) entry which is preliminary data.</text>
</comment>
<dbReference type="Pfam" id="PF20243">
    <property type="entry name" value="MbnP"/>
    <property type="match status" value="1"/>
</dbReference>
<dbReference type="Proteomes" id="UP001170717">
    <property type="component" value="Unassembled WGS sequence"/>
</dbReference>
<sequence>MKFKQEVQIEMKMHRRLGVILAIVLGLSGCDKLGMSEREVGEIPFTLTGIENGACPLMVKVGPTKWQLDYFGFFLTKPEVRIDGKWQRVSFKQTQWQTQSTALLKFHTLCSDPQNANNKIILDVSEGLLKLATNLRFTMGLPFDVNHTDPLAQASPLSDAGMFLNKQAGHRFLRLDLSHAGANDKQWQYHLGSANCVSESVDTAPEASCAFTNRVEFILPMTQLDSELELEISVSNILAQVDLLEADSCEFGSPEAPPCKQLLRNLLNRPWIKWD</sequence>
<dbReference type="PROSITE" id="PS51257">
    <property type="entry name" value="PROKAR_LIPOPROTEIN"/>
    <property type="match status" value="1"/>
</dbReference>
<feature type="domain" description="Copper-binding protein MbnP-like" evidence="1">
    <location>
        <begin position="94"/>
        <end position="249"/>
    </location>
</feature>
<dbReference type="AlphaFoldDB" id="A0AAW7YVT3"/>
<name>A0AAW7YVT3_9ALTE</name>
<reference evidence="2" key="1">
    <citation type="submission" date="2023-07" db="EMBL/GenBank/DDBJ databases">
        <title>Genome content predicts the carbon catabolic preferences of heterotrophic bacteria.</title>
        <authorList>
            <person name="Gralka M."/>
        </authorList>
    </citation>
    <scope>NUCLEOTIDE SEQUENCE</scope>
    <source>
        <strain evidence="2">F2M12</strain>
    </source>
</reference>
<evidence type="ECO:0000313" key="3">
    <source>
        <dbReference type="Proteomes" id="UP001170717"/>
    </source>
</evidence>
<protein>
    <submittedName>
        <fullName evidence="2">Metallo-mystery pair system four-Cys motif protein</fullName>
    </submittedName>
</protein>
<dbReference type="InterPro" id="IPR046863">
    <property type="entry name" value="MbnP-like_dom"/>
</dbReference>
<accession>A0AAW7YVT3</accession>
<evidence type="ECO:0000259" key="1">
    <source>
        <dbReference type="Pfam" id="PF20243"/>
    </source>
</evidence>
<organism evidence="2 3">
    <name type="scientific">Alteromonas stellipolaris</name>
    <dbReference type="NCBI Taxonomy" id="233316"/>
    <lineage>
        <taxon>Bacteria</taxon>
        <taxon>Pseudomonadati</taxon>
        <taxon>Pseudomonadota</taxon>
        <taxon>Gammaproteobacteria</taxon>
        <taxon>Alteromonadales</taxon>
        <taxon>Alteromonadaceae</taxon>
        <taxon>Alteromonas/Salinimonas group</taxon>
        <taxon>Alteromonas</taxon>
    </lineage>
</organism>